<accession>A0AAV9GAL8</accession>
<sequence>MDLQVPQALVAPALRFIDDLASSGPRYPRYRKTTRLWNSAKVDLGLMCAAANLPGTVLQAVPSSGSAVSCLESEFEKFIVGLKKRERRSWEPFNKGDGVDVEALRQHLISIQTTHVRDVDSRPPLTRMSHSTVRELNRHAGAFDQLMQSQPDLVAAGWGVLRFMMNVVTEYQQAPGAASAALQCVCASLDSLGPDDDGVSSSRSESLAGAQRLVISQALILMRSAINTLERKRLKRVMCALIRQTTAELLAMKQTLEASTLSLNVLVTAHQTNAANRGKPSSAAPSLGVLHVLRSAGYGSFHAGTGHGLTPHGAQSLPSFID</sequence>
<proteinExistence type="predicted"/>
<protein>
    <submittedName>
        <fullName evidence="1">Uncharacterized protein</fullName>
    </submittedName>
</protein>
<dbReference type="Proteomes" id="UP001321760">
    <property type="component" value="Unassembled WGS sequence"/>
</dbReference>
<name>A0AAV9GAL8_9PEZI</name>
<gene>
    <name evidence="1" type="ORF">QBC34DRAFT_165935</name>
</gene>
<organism evidence="1 2">
    <name type="scientific">Podospora aff. communis PSN243</name>
    <dbReference type="NCBI Taxonomy" id="3040156"/>
    <lineage>
        <taxon>Eukaryota</taxon>
        <taxon>Fungi</taxon>
        <taxon>Dikarya</taxon>
        <taxon>Ascomycota</taxon>
        <taxon>Pezizomycotina</taxon>
        <taxon>Sordariomycetes</taxon>
        <taxon>Sordariomycetidae</taxon>
        <taxon>Sordariales</taxon>
        <taxon>Podosporaceae</taxon>
        <taxon>Podospora</taxon>
    </lineage>
</organism>
<dbReference type="EMBL" id="MU865968">
    <property type="protein sequence ID" value="KAK4445164.1"/>
    <property type="molecule type" value="Genomic_DNA"/>
</dbReference>
<dbReference type="AlphaFoldDB" id="A0AAV9GAL8"/>
<comment type="caution">
    <text evidence="1">The sequence shown here is derived from an EMBL/GenBank/DDBJ whole genome shotgun (WGS) entry which is preliminary data.</text>
</comment>
<reference evidence="1" key="2">
    <citation type="submission" date="2023-05" db="EMBL/GenBank/DDBJ databases">
        <authorList>
            <consortium name="Lawrence Berkeley National Laboratory"/>
            <person name="Steindorff A."/>
            <person name="Hensen N."/>
            <person name="Bonometti L."/>
            <person name="Westerberg I."/>
            <person name="Brannstrom I.O."/>
            <person name="Guillou S."/>
            <person name="Cros-Aarteil S."/>
            <person name="Calhoun S."/>
            <person name="Haridas S."/>
            <person name="Kuo A."/>
            <person name="Mondo S."/>
            <person name="Pangilinan J."/>
            <person name="Riley R."/>
            <person name="Labutti K."/>
            <person name="Andreopoulos B."/>
            <person name="Lipzen A."/>
            <person name="Chen C."/>
            <person name="Yanf M."/>
            <person name="Daum C."/>
            <person name="Ng V."/>
            <person name="Clum A."/>
            <person name="Ohm R."/>
            <person name="Martin F."/>
            <person name="Silar P."/>
            <person name="Natvig D."/>
            <person name="Lalanne C."/>
            <person name="Gautier V."/>
            <person name="Ament-Velasquez S.L."/>
            <person name="Kruys A."/>
            <person name="Hutchinson M.I."/>
            <person name="Powell A.J."/>
            <person name="Barry K."/>
            <person name="Miller A.N."/>
            <person name="Grigoriev I.V."/>
            <person name="Debuchy R."/>
            <person name="Gladieux P."/>
            <person name="Thoren M.H."/>
            <person name="Johannesson H."/>
        </authorList>
    </citation>
    <scope>NUCLEOTIDE SEQUENCE</scope>
    <source>
        <strain evidence="1">PSN243</strain>
    </source>
</reference>
<evidence type="ECO:0000313" key="2">
    <source>
        <dbReference type="Proteomes" id="UP001321760"/>
    </source>
</evidence>
<reference evidence="1" key="1">
    <citation type="journal article" date="2023" name="Mol. Phylogenet. Evol.">
        <title>Genome-scale phylogeny and comparative genomics of the fungal order Sordariales.</title>
        <authorList>
            <person name="Hensen N."/>
            <person name="Bonometti L."/>
            <person name="Westerberg I."/>
            <person name="Brannstrom I.O."/>
            <person name="Guillou S."/>
            <person name="Cros-Aarteil S."/>
            <person name="Calhoun S."/>
            <person name="Haridas S."/>
            <person name="Kuo A."/>
            <person name="Mondo S."/>
            <person name="Pangilinan J."/>
            <person name="Riley R."/>
            <person name="LaButti K."/>
            <person name="Andreopoulos B."/>
            <person name="Lipzen A."/>
            <person name="Chen C."/>
            <person name="Yan M."/>
            <person name="Daum C."/>
            <person name="Ng V."/>
            <person name="Clum A."/>
            <person name="Steindorff A."/>
            <person name="Ohm R.A."/>
            <person name="Martin F."/>
            <person name="Silar P."/>
            <person name="Natvig D.O."/>
            <person name="Lalanne C."/>
            <person name="Gautier V."/>
            <person name="Ament-Velasquez S.L."/>
            <person name="Kruys A."/>
            <person name="Hutchinson M.I."/>
            <person name="Powell A.J."/>
            <person name="Barry K."/>
            <person name="Miller A.N."/>
            <person name="Grigoriev I.V."/>
            <person name="Debuchy R."/>
            <person name="Gladieux P."/>
            <person name="Hiltunen Thoren M."/>
            <person name="Johannesson H."/>
        </authorList>
    </citation>
    <scope>NUCLEOTIDE SEQUENCE</scope>
    <source>
        <strain evidence="1">PSN243</strain>
    </source>
</reference>
<keyword evidence="2" id="KW-1185">Reference proteome</keyword>
<evidence type="ECO:0000313" key="1">
    <source>
        <dbReference type="EMBL" id="KAK4445164.1"/>
    </source>
</evidence>